<evidence type="ECO:0000256" key="1">
    <source>
        <dbReference type="SAM" id="SignalP"/>
    </source>
</evidence>
<reference evidence="2" key="2">
    <citation type="journal article" date="2023" name="Proc. Natl. Acad. Sci. U.S.A.">
        <title>A global phylogenomic analysis of the shiitake genus Lentinula.</title>
        <authorList>
            <person name="Sierra-Patev S."/>
            <person name="Min B."/>
            <person name="Naranjo-Ortiz M."/>
            <person name="Looney B."/>
            <person name="Konkel Z."/>
            <person name="Slot J.C."/>
            <person name="Sakamoto Y."/>
            <person name="Steenwyk J.L."/>
            <person name="Rokas A."/>
            <person name="Carro J."/>
            <person name="Camarero S."/>
            <person name="Ferreira P."/>
            <person name="Molpeceres G."/>
            <person name="Ruiz-Duenas F.J."/>
            <person name="Serrano A."/>
            <person name="Henrissat B."/>
            <person name="Drula E."/>
            <person name="Hughes K.W."/>
            <person name="Mata J.L."/>
            <person name="Ishikawa N.K."/>
            <person name="Vargas-Isla R."/>
            <person name="Ushijima S."/>
            <person name="Smith C.A."/>
            <person name="Donoghue J."/>
            <person name="Ahrendt S."/>
            <person name="Andreopoulos W."/>
            <person name="He G."/>
            <person name="LaButti K."/>
            <person name="Lipzen A."/>
            <person name="Ng V."/>
            <person name="Riley R."/>
            <person name="Sandor L."/>
            <person name="Barry K."/>
            <person name="Martinez A.T."/>
            <person name="Xiao Y."/>
            <person name="Gibbons J.G."/>
            <person name="Terashima K."/>
            <person name="Grigoriev I.V."/>
            <person name="Hibbett D."/>
        </authorList>
    </citation>
    <scope>NUCLEOTIDE SEQUENCE</scope>
    <source>
        <strain evidence="2">Sp2 HRB7682 ss15</strain>
    </source>
</reference>
<proteinExistence type="predicted"/>
<sequence length="112" mass="12426">MVVFPSHFLSGCFLLSTLLAGVFASPLTPRIRRAVSSSHIHNVPFRLLRFLGQPTAIEPPQFRALDEPVGSGEFWVLEIDGFYGQNSLRMPSAMIPLWVPTKGERSRSIGNC</sequence>
<evidence type="ECO:0000313" key="2">
    <source>
        <dbReference type="EMBL" id="KAJ4491600.1"/>
    </source>
</evidence>
<feature type="signal peptide" evidence="1">
    <location>
        <begin position="1"/>
        <end position="24"/>
    </location>
</feature>
<reference evidence="2" key="1">
    <citation type="submission" date="2022-08" db="EMBL/GenBank/DDBJ databases">
        <authorList>
            <consortium name="DOE Joint Genome Institute"/>
            <person name="Min B."/>
            <person name="Riley R."/>
            <person name="Sierra-Patev S."/>
            <person name="Naranjo-Ortiz M."/>
            <person name="Looney B."/>
            <person name="Konkel Z."/>
            <person name="Slot J.C."/>
            <person name="Sakamoto Y."/>
            <person name="Steenwyk J.L."/>
            <person name="Rokas A."/>
            <person name="Carro J."/>
            <person name="Camarero S."/>
            <person name="Ferreira P."/>
            <person name="Molpeceres G."/>
            <person name="Ruiz-Duenas F.J."/>
            <person name="Serrano A."/>
            <person name="Henrissat B."/>
            <person name="Drula E."/>
            <person name="Hughes K.W."/>
            <person name="Mata J.L."/>
            <person name="Ishikawa N.K."/>
            <person name="Vargas-Isla R."/>
            <person name="Ushijima S."/>
            <person name="Smith C.A."/>
            <person name="Ahrendt S."/>
            <person name="Andreopoulos W."/>
            <person name="He G."/>
            <person name="Labutti K."/>
            <person name="Lipzen A."/>
            <person name="Ng V."/>
            <person name="Sandor L."/>
            <person name="Barry K."/>
            <person name="Martinez A.T."/>
            <person name="Xiao Y."/>
            <person name="Gibbons J.G."/>
            <person name="Terashima K."/>
            <person name="Hibbett D.S."/>
            <person name="Grigoriev I.V."/>
        </authorList>
    </citation>
    <scope>NUCLEOTIDE SEQUENCE</scope>
    <source>
        <strain evidence="2">Sp2 HRB7682 ss15</strain>
    </source>
</reference>
<feature type="chain" id="PRO_5040912858" evidence="1">
    <location>
        <begin position="25"/>
        <end position="112"/>
    </location>
</feature>
<accession>A0A9W9AVU5</accession>
<gene>
    <name evidence="2" type="ORF">C8J55DRAFT_504600</name>
</gene>
<name>A0A9W9AVU5_9AGAR</name>
<dbReference type="Proteomes" id="UP001150238">
    <property type="component" value="Unassembled WGS sequence"/>
</dbReference>
<evidence type="ECO:0000313" key="3">
    <source>
        <dbReference type="Proteomes" id="UP001150238"/>
    </source>
</evidence>
<dbReference type="AlphaFoldDB" id="A0A9W9AVU5"/>
<organism evidence="2 3">
    <name type="scientific">Lentinula lateritia</name>
    <dbReference type="NCBI Taxonomy" id="40482"/>
    <lineage>
        <taxon>Eukaryota</taxon>
        <taxon>Fungi</taxon>
        <taxon>Dikarya</taxon>
        <taxon>Basidiomycota</taxon>
        <taxon>Agaricomycotina</taxon>
        <taxon>Agaricomycetes</taxon>
        <taxon>Agaricomycetidae</taxon>
        <taxon>Agaricales</taxon>
        <taxon>Marasmiineae</taxon>
        <taxon>Omphalotaceae</taxon>
        <taxon>Lentinula</taxon>
    </lineage>
</organism>
<protein>
    <submittedName>
        <fullName evidence="2">Uncharacterized protein</fullName>
    </submittedName>
</protein>
<dbReference type="EMBL" id="JANVFS010000006">
    <property type="protein sequence ID" value="KAJ4491600.1"/>
    <property type="molecule type" value="Genomic_DNA"/>
</dbReference>
<comment type="caution">
    <text evidence="2">The sequence shown here is derived from an EMBL/GenBank/DDBJ whole genome shotgun (WGS) entry which is preliminary data.</text>
</comment>
<keyword evidence="1" id="KW-0732">Signal</keyword>